<dbReference type="EMBL" id="JAJTTC010000001">
    <property type="protein sequence ID" value="MCF0060422.1"/>
    <property type="molecule type" value="Genomic_DNA"/>
</dbReference>
<keyword evidence="1" id="KW-0597">Phosphoprotein</keyword>
<dbReference type="InterPro" id="IPR015943">
    <property type="entry name" value="WD40/YVTN_repeat-like_dom_sf"/>
</dbReference>
<proteinExistence type="predicted"/>
<accession>A0A9X1PFW7</accession>
<organism evidence="2 3">
    <name type="scientific">Dyadobacter chenwenxiniae</name>
    <dbReference type="NCBI Taxonomy" id="2906456"/>
    <lineage>
        <taxon>Bacteria</taxon>
        <taxon>Pseudomonadati</taxon>
        <taxon>Bacteroidota</taxon>
        <taxon>Cytophagia</taxon>
        <taxon>Cytophagales</taxon>
        <taxon>Spirosomataceae</taxon>
        <taxon>Dyadobacter</taxon>
    </lineage>
</organism>
<comment type="caution">
    <text evidence="2">The sequence shown here is derived from an EMBL/GenBank/DDBJ whole genome shotgun (WGS) entry which is preliminary data.</text>
</comment>
<dbReference type="Proteomes" id="UP001139000">
    <property type="component" value="Unassembled WGS sequence"/>
</dbReference>
<keyword evidence="2" id="KW-0808">Transferase</keyword>
<dbReference type="PANTHER" id="PTHR43547:SF2">
    <property type="entry name" value="HYBRID SIGNAL TRANSDUCTION HISTIDINE KINASE C"/>
    <property type="match status" value="1"/>
</dbReference>
<dbReference type="Gene3D" id="2.130.10.10">
    <property type="entry name" value="YVTN repeat-like/Quinoprotein amine dehydrogenase"/>
    <property type="match status" value="2"/>
</dbReference>
<keyword evidence="3" id="KW-1185">Reference proteome</keyword>
<evidence type="ECO:0000313" key="3">
    <source>
        <dbReference type="Proteomes" id="UP001139000"/>
    </source>
</evidence>
<name>A0A9X1PFW7_9BACT</name>
<gene>
    <name evidence="2" type="ORF">LXM26_02890</name>
</gene>
<keyword evidence="2" id="KW-0418">Kinase</keyword>
<evidence type="ECO:0000313" key="2">
    <source>
        <dbReference type="EMBL" id="MCF0060422.1"/>
    </source>
</evidence>
<dbReference type="SUPFAM" id="SSF63829">
    <property type="entry name" value="Calcium-dependent phosphotriesterase"/>
    <property type="match status" value="2"/>
</dbReference>
<protein>
    <submittedName>
        <fullName evidence="2">Histidine kinase</fullName>
    </submittedName>
</protein>
<dbReference type="RefSeq" id="WP_234653155.1">
    <property type="nucleotide sequence ID" value="NZ_JAJTTC010000001.1"/>
</dbReference>
<sequence length="360" mass="40586">MTKSVHICALFMLILSTLCEGQGQFGLPKGEIYEKQELITSNVPKTITRNFIQDSKGNTWIAAFDGIFRYDPKRPVGQSFTNITGNVSSARFFAVLEDKKGNFWFSTTYSGVYYYDPSRADGKTFQHFTTKDGLASDQVLDIYEDKAGNIWFGTKAGASRYDPARQSDSLNAKGKSFTTYKMNEGLSRFDPYDNDVNSIVEDKTGKFWFGTRGNTFTFDGEKFKVVTHNGESFLNVRKIIEDTKGNIWLASAEDGLWRIDGNTFTNFSQQPTGYVYEDKMGNIWTSSKSPYNGSEKWALSRFDAQTLSNQKPTVTDVMSEYEDYKNLIFGISEANDGSIWFGTLSGVYRYDGNAITALNK</sequence>
<dbReference type="PANTHER" id="PTHR43547">
    <property type="entry name" value="TWO-COMPONENT HISTIDINE KINASE"/>
    <property type="match status" value="1"/>
</dbReference>
<dbReference type="GO" id="GO:0000155">
    <property type="term" value="F:phosphorelay sensor kinase activity"/>
    <property type="evidence" value="ECO:0007669"/>
    <property type="project" value="TreeGrafter"/>
</dbReference>
<dbReference type="AlphaFoldDB" id="A0A9X1PFW7"/>
<evidence type="ECO:0000256" key="1">
    <source>
        <dbReference type="ARBA" id="ARBA00022553"/>
    </source>
</evidence>
<dbReference type="InterPro" id="IPR011110">
    <property type="entry name" value="Reg_prop"/>
</dbReference>
<reference evidence="2" key="1">
    <citation type="submission" date="2021-12" db="EMBL/GenBank/DDBJ databases">
        <title>Novel species in genus Dyadobacter.</title>
        <authorList>
            <person name="Ma C."/>
        </authorList>
    </citation>
    <scope>NUCLEOTIDE SEQUENCE</scope>
    <source>
        <strain evidence="2">LJ419</strain>
    </source>
</reference>
<dbReference type="Pfam" id="PF07494">
    <property type="entry name" value="Reg_prop"/>
    <property type="match status" value="2"/>
</dbReference>